<dbReference type="AlphaFoldDB" id="A0A0C9YLT8"/>
<name>A0A0C9YLT8_9AGAM</name>
<evidence type="ECO:0000313" key="1">
    <source>
        <dbReference type="EMBL" id="KIK17676.1"/>
    </source>
</evidence>
<organism evidence="1 2">
    <name type="scientific">Pisolithus microcarpus 441</name>
    <dbReference type="NCBI Taxonomy" id="765257"/>
    <lineage>
        <taxon>Eukaryota</taxon>
        <taxon>Fungi</taxon>
        <taxon>Dikarya</taxon>
        <taxon>Basidiomycota</taxon>
        <taxon>Agaricomycotina</taxon>
        <taxon>Agaricomycetes</taxon>
        <taxon>Agaricomycetidae</taxon>
        <taxon>Boletales</taxon>
        <taxon>Sclerodermatineae</taxon>
        <taxon>Pisolithaceae</taxon>
        <taxon>Pisolithus</taxon>
    </lineage>
</organism>
<keyword evidence="2" id="KW-1185">Reference proteome</keyword>
<proteinExistence type="predicted"/>
<sequence length="78" mass="8881">GMTIHSWGAVTPGSNDIDSQIKCIRTCKPALHRWKSVKVLIIDEGRYPSSVNTRYSYVWHLSVYAGRAPVRHINQDSR</sequence>
<dbReference type="OrthoDB" id="432234at2759"/>
<reference evidence="2" key="2">
    <citation type="submission" date="2015-01" db="EMBL/GenBank/DDBJ databases">
        <title>Evolutionary Origins and Diversification of the Mycorrhizal Mutualists.</title>
        <authorList>
            <consortium name="DOE Joint Genome Institute"/>
            <consortium name="Mycorrhizal Genomics Consortium"/>
            <person name="Kohler A."/>
            <person name="Kuo A."/>
            <person name="Nagy L.G."/>
            <person name="Floudas D."/>
            <person name="Copeland A."/>
            <person name="Barry K.W."/>
            <person name="Cichocki N."/>
            <person name="Veneault-Fourrey C."/>
            <person name="LaButti K."/>
            <person name="Lindquist E.A."/>
            <person name="Lipzen A."/>
            <person name="Lundell T."/>
            <person name="Morin E."/>
            <person name="Murat C."/>
            <person name="Riley R."/>
            <person name="Ohm R."/>
            <person name="Sun H."/>
            <person name="Tunlid A."/>
            <person name="Henrissat B."/>
            <person name="Grigoriev I.V."/>
            <person name="Hibbett D.S."/>
            <person name="Martin F."/>
        </authorList>
    </citation>
    <scope>NUCLEOTIDE SEQUENCE [LARGE SCALE GENOMIC DNA]</scope>
    <source>
        <strain evidence="2">441</strain>
    </source>
</reference>
<reference evidence="1 2" key="1">
    <citation type="submission" date="2014-04" db="EMBL/GenBank/DDBJ databases">
        <authorList>
            <consortium name="DOE Joint Genome Institute"/>
            <person name="Kuo A."/>
            <person name="Kohler A."/>
            <person name="Costa M.D."/>
            <person name="Nagy L.G."/>
            <person name="Floudas D."/>
            <person name="Copeland A."/>
            <person name="Barry K.W."/>
            <person name="Cichocki N."/>
            <person name="Veneault-Fourrey C."/>
            <person name="LaButti K."/>
            <person name="Lindquist E.A."/>
            <person name="Lipzen A."/>
            <person name="Lundell T."/>
            <person name="Morin E."/>
            <person name="Murat C."/>
            <person name="Sun H."/>
            <person name="Tunlid A."/>
            <person name="Henrissat B."/>
            <person name="Grigoriev I.V."/>
            <person name="Hibbett D.S."/>
            <person name="Martin F."/>
            <person name="Nordberg H.P."/>
            <person name="Cantor M.N."/>
            <person name="Hua S.X."/>
        </authorList>
    </citation>
    <scope>NUCLEOTIDE SEQUENCE [LARGE SCALE GENOMIC DNA]</scope>
    <source>
        <strain evidence="1 2">441</strain>
    </source>
</reference>
<protein>
    <submittedName>
        <fullName evidence="1">Uncharacterized protein</fullName>
    </submittedName>
</protein>
<gene>
    <name evidence="1" type="ORF">PISMIDRAFT_110943</name>
</gene>
<feature type="non-terminal residue" evidence="1">
    <location>
        <position position="1"/>
    </location>
</feature>
<dbReference type="Proteomes" id="UP000054018">
    <property type="component" value="Unassembled WGS sequence"/>
</dbReference>
<dbReference type="HOGENOM" id="CLU_2628643_0_0_1"/>
<dbReference type="EMBL" id="KN833822">
    <property type="protein sequence ID" value="KIK17676.1"/>
    <property type="molecule type" value="Genomic_DNA"/>
</dbReference>
<accession>A0A0C9YLT8</accession>
<evidence type="ECO:0000313" key="2">
    <source>
        <dbReference type="Proteomes" id="UP000054018"/>
    </source>
</evidence>